<dbReference type="Gene3D" id="3.40.50.150">
    <property type="entry name" value="Vaccinia Virus protein VP39"/>
    <property type="match status" value="1"/>
</dbReference>
<evidence type="ECO:0000256" key="1">
    <source>
        <dbReference type="SAM" id="MobiDB-lite"/>
    </source>
</evidence>
<dbReference type="SUPFAM" id="SSF53335">
    <property type="entry name" value="S-adenosyl-L-methionine-dependent methyltransferases"/>
    <property type="match status" value="1"/>
</dbReference>
<evidence type="ECO:0000313" key="2">
    <source>
        <dbReference type="EMBL" id="CAI3992914.1"/>
    </source>
</evidence>
<evidence type="ECO:0000313" key="3">
    <source>
        <dbReference type="EMBL" id="CAL4780226.1"/>
    </source>
</evidence>
<dbReference type="OrthoDB" id="423229at2759"/>
<comment type="caution">
    <text evidence="2">The sequence shown here is derived from an EMBL/GenBank/DDBJ whole genome shotgun (WGS) entry which is preliminary data.</text>
</comment>
<accession>A0A9P1FX59</accession>
<dbReference type="EMBL" id="CAMXCT020001777">
    <property type="protein sequence ID" value="CAL1146289.1"/>
    <property type="molecule type" value="Genomic_DNA"/>
</dbReference>
<keyword evidence="4" id="KW-1185">Reference proteome</keyword>
<evidence type="ECO:0000313" key="4">
    <source>
        <dbReference type="Proteomes" id="UP001152797"/>
    </source>
</evidence>
<feature type="region of interest" description="Disordered" evidence="1">
    <location>
        <begin position="40"/>
        <end position="59"/>
    </location>
</feature>
<feature type="region of interest" description="Disordered" evidence="1">
    <location>
        <begin position="1"/>
        <end position="22"/>
    </location>
</feature>
<organism evidence="2">
    <name type="scientific">Cladocopium goreaui</name>
    <dbReference type="NCBI Taxonomy" id="2562237"/>
    <lineage>
        <taxon>Eukaryota</taxon>
        <taxon>Sar</taxon>
        <taxon>Alveolata</taxon>
        <taxon>Dinophyceae</taxon>
        <taxon>Suessiales</taxon>
        <taxon>Symbiodiniaceae</taxon>
        <taxon>Cladocopium</taxon>
    </lineage>
</organism>
<gene>
    <name evidence="2" type="ORF">C1SCF055_LOCUS19707</name>
</gene>
<reference evidence="2" key="1">
    <citation type="submission" date="2022-10" db="EMBL/GenBank/DDBJ databases">
        <authorList>
            <person name="Chen Y."/>
            <person name="Dougan E. K."/>
            <person name="Chan C."/>
            <person name="Rhodes N."/>
            <person name="Thang M."/>
        </authorList>
    </citation>
    <scope>NUCLEOTIDE SEQUENCE</scope>
</reference>
<dbReference type="InterPro" id="IPR029063">
    <property type="entry name" value="SAM-dependent_MTases_sf"/>
</dbReference>
<protein>
    <submittedName>
        <fullName evidence="2">Uncharacterized protein</fullName>
    </submittedName>
</protein>
<name>A0A9P1FX59_9DINO</name>
<dbReference type="Proteomes" id="UP001152797">
    <property type="component" value="Unassembled WGS sequence"/>
</dbReference>
<sequence>MPKCDDTRNADTSGIAEPSVSGPEVYMGATLFPRTTECDGDSGEAYFGSDAPAGDKPMTESEKATMDTMTGAHPEVRGLSREKMVVKNMAECFDFFERAVEEVTDPDSIQDVITSGELASRLESFSISTAYSGIGAPETTLNIIHHWVQEIRGRETSGSGSKATVKAPRMVFQVEYDECCRKELLHYPSLHKDSHPCCCFGDLNGFYRPELQEVVKQLQEQPELALEILSKMVADGEAVTTRGWCYAHGKYCDMTMALLHVAGTSCTAYAACGKQQGIRDATILPFLVWIGHRLVLQEPILLHENSKRFPSWLLQRFLGHLYHIEETVAEAADFGQPARRERKLTRLVHRGKCGVPVPFDNFAARFYRSCEMTFREYYWQHLIPEAQALGFRMR</sequence>
<dbReference type="EMBL" id="CAMXCT030001777">
    <property type="protein sequence ID" value="CAL4780226.1"/>
    <property type="molecule type" value="Genomic_DNA"/>
</dbReference>
<reference evidence="3 4" key="2">
    <citation type="submission" date="2024-05" db="EMBL/GenBank/DDBJ databases">
        <authorList>
            <person name="Chen Y."/>
            <person name="Shah S."/>
            <person name="Dougan E. K."/>
            <person name="Thang M."/>
            <person name="Chan C."/>
        </authorList>
    </citation>
    <scope>NUCLEOTIDE SEQUENCE [LARGE SCALE GENOMIC DNA]</scope>
</reference>
<dbReference type="EMBL" id="CAMXCT010001777">
    <property type="protein sequence ID" value="CAI3992914.1"/>
    <property type="molecule type" value="Genomic_DNA"/>
</dbReference>
<dbReference type="AlphaFoldDB" id="A0A9P1FX59"/>
<proteinExistence type="predicted"/>